<dbReference type="InterPro" id="IPR004622">
    <property type="entry name" value="DNA_pol_HolB"/>
</dbReference>
<feature type="region of interest" description="Disordered" evidence="1">
    <location>
        <begin position="93"/>
        <end position="112"/>
    </location>
</feature>
<dbReference type="GO" id="GO:0006261">
    <property type="term" value="P:DNA-templated DNA replication"/>
    <property type="evidence" value="ECO:0007669"/>
    <property type="project" value="TreeGrafter"/>
</dbReference>
<organism evidence="2 3">
    <name type="scientific">Paraburkholderia monticola</name>
    <dbReference type="NCBI Taxonomy" id="1399968"/>
    <lineage>
        <taxon>Bacteria</taxon>
        <taxon>Pseudomonadati</taxon>
        <taxon>Pseudomonadota</taxon>
        <taxon>Betaproteobacteria</taxon>
        <taxon>Burkholderiales</taxon>
        <taxon>Burkholderiaceae</taxon>
        <taxon>Paraburkholderia</taxon>
    </lineage>
</organism>
<evidence type="ECO:0000256" key="1">
    <source>
        <dbReference type="SAM" id="MobiDB-lite"/>
    </source>
</evidence>
<dbReference type="PANTHER" id="PTHR11669:SF8">
    <property type="entry name" value="DNA POLYMERASE III SUBUNIT DELTA"/>
    <property type="match status" value="1"/>
</dbReference>
<dbReference type="InterPro" id="IPR027417">
    <property type="entry name" value="P-loop_NTPase"/>
</dbReference>
<protein>
    <submittedName>
        <fullName evidence="2">DNA polymerase III subunit delta</fullName>
    </submittedName>
</protein>
<sequence>MIYPWQADDWNRLQQLRDHWPHALLLHGQAGIGKLRFAQHLAQGLLCEAPQPNGEPCGACVACNWFVQGNHPDYRIVLPEALAAEAGFANAANGADDKAEKADGDEGKKTRTPSKEIKIEQIRGLLDFVGVGSHRGGARVVVLYPAEALNVAAANALLKTLEEPPAGVVFLMVSARIDRLLPTIISRCRQWPMSVPAPQAATQWLAAQGLDDAPALLAEAGGAPLAALALASDENRPLRDWTLKQLAAGAGCDAFACGEALQKLPVPLVLGWLQRWMYDLLAERTAGAPRYFPQASAALTRCAAQADANAFARFLRTVTRQRAVENHPLNARLVFEELFIGYRALFA</sequence>
<reference evidence="2 3" key="1">
    <citation type="journal article" date="2015" name="Int. J. Syst. Evol. Microbiol.">
        <title>Burkholderia monticola sp. nov., isolated from mountain soil.</title>
        <authorList>
            <person name="Baek I."/>
            <person name="Seo B."/>
            <person name="Lee I."/>
            <person name="Yi H."/>
            <person name="Chun J."/>
        </authorList>
    </citation>
    <scope>NUCLEOTIDE SEQUENCE [LARGE SCALE GENOMIC DNA]</scope>
    <source>
        <strain evidence="2 3">JC2948</strain>
    </source>
</reference>
<dbReference type="OrthoDB" id="9811073at2"/>
<dbReference type="NCBIfam" id="TIGR00678">
    <property type="entry name" value="holB"/>
    <property type="match status" value="1"/>
</dbReference>
<dbReference type="Gene3D" id="3.40.50.300">
    <property type="entry name" value="P-loop containing nucleotide triphosphate hydrolases"/>
    <property type="match status" value="1"/>
</dbReference>
<name>A0A149PRH0_9BURK</name>
<dbReference type="RefSeq" id="WP_062129259.1">
    <property type="nucleotide sequence ID" value="NZ_LRBG01000012.1"/>
</dbReference>
<dbReference type="GO" id="GO:0009360">
    <property type="term" value="C:DNA polymerase III complex"/>
    <property type="evidence" value="ECO:0007669"/>
    <property type="project" value="TreeGrafter"/>
</dbReference>
<dbReference type="Pfam" id="PF13177">
    <property type="entry name" value="DNA_pol3_delta2"/>
    <property type="match status" value="1"/>
</dbReference>
<dbReference type="SUPFAM" id="SSF52540">
    <property type="entry name" value="P-loop containing nucleoside triphosphate hydrolases"/>
    <property type="match status" value="1"/>
</dbReference>
<dbReference type="NCBIfam" id="NF005408">
    <property type="entry name" value="PRK06964.1"/>
    <property type="match status" value="1"/>
</dbReference>
<gene>
    <name evidence="2" type="ORF">CI15_15780</name>
</gene>
<evidence type="ECO:0000313" key="2">
    <source>
        <dbReference type="EMBL" id="KXU87594.1"/>
    </source>
</evidence>
<keyword evidence="3" id="KW-1185">Reference proteome</keyword>
<dbReference type="STRING" id="1399968.CI15_15780"/>
<dbReference type="AlphaFoldDB" id="A0A149PRH0"/>
<dbReference type="GO" id="GO:0008408">
    <property type="term" value="F:3'-5' exonuclease activity"/>
    <property type="evidence" value="ECO:0007669"/>
    <property type="project" value="InterPro"/>
</dbReference>
<feature type="compositionally biased region" description="Basic and acidic residues" evidence="1">
    <location>
        <begin position="95"/>
        <end position="112"/>
    </location>
</feature>
<comment type="caution">
    <text evidence="2">The sequence shown here is derived from an EMBL/GenBank/DDBJ whole genome shotgun (WGS) entry which is preliminary data.</text>
</comment>
<dbReference type="PANTHER" id="PTHR11669">
    <property type="entry name" value="REPLICATION FACTOR C / DNA POLYMERASE III GAMMA-TAU SUBUNIT"/>
    <property type="match status" value="1"/>
</dbReference>
<dbReference type="InterPro" id="IPR050238">
    <property type="entry name" value="DNA_Rep/Repair_Clamp_Loader"/>
</dbReference>
<evidence type="ECO:0000313" key="3">
    <source>
        <dbReference type="Proteomes" id="UP000075613"/>
    </source>
</evidence>
<dbReference type="EMBL" id="LRBG01000012">
    <property type="protein sequence ID" value="KXU87594.1"/>
    <property type="molecule type" value="Genomic_DNA"/>
</dbReference>
<accession>A0A149PRH0</accession>
<dbReference type="Proteomes" id="UP000075613">
    <property type="component" value="Unassembled WGS sequence"/>
</dbReference>
<proteinExistence type="predicted"/>
<dbReference type="GO" id="GO:0003887">
    <property type="term" value="F:DNA-directed DNA polymerase activity"/>
    <property type="evidence" value="ECO:0007669"/>
    <property type="project" value="InterPro"/>
</dbReference>